<reference evidence="3" key="1">
    <citation type="journal article" date="2013" name="Genome Announc.">
        <title>Draft Genome Sequence of the Dimorphic Prosthecate Bacterium Brevundimonas abyssalis TAR-001T.</title>
        <authorList>
            <person name="Tsubouchi T."/>
            <person name="Nishi S."/>
            <person name="Usui K."/>
            <person name="Shimane Y."/>
            <person name="Takaki Y."/>
            <person name="Maruyama T."/>
            <person name="Hatada Y."/>
        </authorList>
    </citation>
    <scope>NUCLEOTIDE SEQUENCE [LARGE SCALE GENOMIC DNA]</scope>
    <source>
        <strain evidence="3">TAR-001</strain>
    </source>
</reference>
<proteinExistence type="predicted"/>
<dbReference type="EMBL" id="BATC01000047">
    <property type="protein sequence ID" value="GAD59989.1"/>
    <property type="molecule type" value="Genomic_DNA"/>
</dbReference>
<evidence type="ECO:0000313" key="3">
    <source>
        <dbReference type="Proteomes" id="UP000016569"/>
    </source>
</evidence>
<feature type="compositionally biased region" description="Polar residues" evidence="1">
    <location>
        <begin position="16"/>
        <end position="29"/>
    </location>
</feature>
<feature type="region of interest" description="Disordered" evidence="1">
    <location>
        <begin position="1"/>
        <end position="38"/>
    </location>
</feature>
<comment type="caution">
    <text evidence="2">The sequence shown here is derived from an EMBL/GenBank/DDBJ whole genome shotgun (WGS) entry which is preliminary data.</text>
</comment>
<evidence type="ECO:0000313" key="2">
    <source>
        <dbReference type="EMBL" id="GAD59989.1"/>
    </source>
</evidence>
<name>A0A8E0NCX2_9CAUL</name>
<organism evidence="2 3">
    <name type="scientific">Brevundimonas abyssalis TAR-001</name>
    <dbReference type="NCBI Taxonomy" id="1391729"/>
    <lineage>
        <taxon>Bacteria</taxon>
        <taxon>Pseudomonadati</taxon>
        <taxon>Pseudomonadota</taxon>
        <taxon>Alphaproteobacteria</taxon>
        <taxon>Caulobacterales</taxon>
        <taxon>Caulobacteraceae</taxon>
        <taxon>Brevundimonas</taxon>
    </lineage>
</organism>
<dbReference type="AlphaFoldDB" id="A0A8E0NCX2"/>
<accession>A0A8E0NCX2</accession>
<protein>
    <submittedName>
        <fullName evidence="2">Uncharacterized protein</fullName>
    </submittedName>
</protein>
<evidence type="ECO:0000256" key="1">
    <source>
        <dbReference type="SAM" id="MobiDB-lite"/>
    </source>
</evidence>
<sequence>MNRLHPMQEIAMTDVTARTDTNTPETGSLTPHCPPGLI</sequence>
<keyword evidence="3" id="KW-1185">Reference proteome</keyword>
<dbReference type="Proteomes" id="UP000016569">
    <property type="component" value="Unassembled WGS sequence"/>
</dbReference>
<gene>
    <name evidence="2" type="ORF">MBEBAB_2239</name>
</gene>